<feature type="transmembrane region" description="Helical" evidence="1">
    <location>
        <begin position="12"/>
        <end position="33"/>
    </location>
</feature>
<organism evidence="2 3">
    <name type="scientific">Cuscuta europaea</name>
    <name type="common">European dodder</name>
    <dbReference type="NCBI Taxonomy" id="41803"/>
    <lineage>
        <taxon>Eukaryota</taxon>
        <taxon>Viridiplantae</taxon>
        <taxon>Streptophyta</taxon>
        <taxon>Embryophyta</taxon>
        <taxon>Tracheophyta</taxon>
        <taxon>Spermatophyta</taxon>
        <taxon>Magnoliopsida</taxon>
        <taxon>eudicotyledons</taxon>
        <taxon>Gunneridae</taxon>
        <taxon>Pentapetalae</taxon>
        <taxon>asterids</taxon>
        <taxon>lamiids</taxon>
        <taxon>Solanales</taxon>
        <taxon>Convolvulaceae</taxon>
        <taxon>Cuscuteae</taxon>
        <taxon>Cuscuta</taxon>
        <taxon>Cuscuta subgen. Cuscuta</taxon>
    </lineage>
</organism>
<keyword evidence="1" id="KW-0812">Transmembrane</keyword>
<name>A0A9P0ZL44_CUSEU</name>
<protein>
    <submittedName>
        <fullName evidence="2">Uncharacterized protein</fullName>
    </submittedName>
</protein>
<gene>
    <name evidence="2" type="ORF">CEURO_LOCUS16064</name>
</gene>
<reference evidence="2" key="1">
    <citation type="submission" date="2022-07" db="EMBL/GenBank/DDBJ databases">
        <authorList>
            <person name="Macas J."/>
            <person name="Novak P."/>
            <person name="Neumann P."/>
        </authorList>
    </citation>
    <scope>NUCLEOTIDE SEQUENCE</scope>
</reference>
<evidence type="ECO:0000313" key="2">
    <source>
        <dbReference type="EMBL" id="CAH9103291.1"/>
    </source>
</evidence>
<keyword evidence="1" id="KW-0472">Membrane</keyword>
<evidence type="ECO:0000313" key="3">
    <source>
        <dbReference type="Proteomes" id="UP001152484"/>
    </source>
</evidence>
<accession>A0A9P0ZL44</accession>
<feature type="transmembrane region" description="Helical" evidence="1">
    <location>
        <begin position="45"/>
        <end position="70"/>
    </location>
</feature>
<sequence>MVSPDQCQIGLFVAFDIVAGLVGIVAGTIKYIWVHDRTDRTKCDLSASAPLVIALVMSPILLIIAQWFLFSGLCCSILKSNGDSQQNKARFLFVITWVLFALEEALLWTGVSTLVKTNSEKPCQSFTSFSSIIGGVVTTVHAFSGYHYLRIATKVVHPTRG</sequence>
<keyword evidence="3" id="KW-1185">Reference proteome</keyword>
<feature type="transmembrane region" description="Helical" evidence="1">
    <location>
        <begin position="91"/>
        <end position="109"/>
    </location>
</feature>
<dbReference type="Proteomes" id="UP001152484">
    <property type="component" value="Unassembled WGS sequence"/>
</dbReference>
<comment type="caution">
    <text evidence="2">The sequence shown here is derived from an EMBL/GenBank/DDBJ whole genome shotgun (WGS) entry which is preliminary data.</text>
</comment>
<dbReference type="EMBL" id="CAMAPE010000045">
    <property type="protein sequence ID" value="CAH9103291.1"/>
    <property type="molecule type" value="Genomic_DNA"/>
</dbReference>
<proteinExistence type="predicted"/>
<dbReference type="AlphaFoldDB" id="A0A9P0ZL44"/>
<feature type="transmembrane region" description="Helical" evidence="1">
    <location>
        <begin position="129"/>
        <end position="149"/>
    </location>
</feature>
<keyword evidence="1" id="KW-1133">Transmembrane helix</keyword>
<evidence type="ECO:0000256" key="1">
    <source>
        <dbReference type="SAM" id="Phobius"/>
    </source>
</evidence>